<proteinExistence type="predicted"/>
<evidence type="ECO:0000313" key="1">
    <source>
        <dbReference type="EMBL" id="MDR6786066.1"/>
    </source>
</evidence>
<dbReference type="Proteomes" id="UP001246858">
    <property type="component" value="Unassembled WGS sequence"/>
</dbReference>
<accession>A0ACC6L3K6</accession>
<sequence length="105" mass="12322">MRKSPDHQLIKYFGMAMKDNRLSNSYRNLYLAILICWKEQSFPDQIKVTRKDLMGRSKIASSSTYHLAIKRLVDLRYIVYSPTYDSYEGTSVQLFTNIKTSILMD</sequence>
<name>A0ACC6L3K6_9SPHI</name>
<gene>
    <name evidence="1" type="ORF">J2X78_004658</name>
</gene>
<organism evidence="1 2">
    <name type="scientific">Pedobacter africanus</name>
    <dbReference type="NCBI Taxonomy" id="151894"/>
    <lineage>
        <taxon>Bacteria</taxon>
        <taxon>Pseudomonadati</taxon>
        <taxon>Bacteroidota</taxon>
        <taxon>Sphingobacteriia</taxon>
        <taxon>Sphingobacteriales</taxon>
        <taxon>Sphingobacteriaceae</taxon>
        <taxon>Pedobacter</taxon>
    </lineage>
</organism>
<reference evidence="1" key="1">
    <citation type="submission" date="2023-07" db="EMBL/GenBank/DDBJ databases">
        <title>Sorghum-associated microbial communities from plants grown in Nebraska, USA.</title>
        <authorList>
            <person name="Schachtman D."/>
        </authorList>
    </citation>
    <scope>NUCLEOTIDE SEQUENCE</scope>
    <source>
        <strain evidence="1">2697</strain>
    </source>
</reference>
<protein>
    <submittedName>
        <fullName evidence="1">Uncharacterized protein</fullName>
    </submittedName>
</protein>
<comment type="caution">
    <text evidence="1">The sequence shown here is derived from an EMBL/GenBank/DDBJ whole genome shotgun (WGS) entry which is preliminary data.</text>
</comment>
<dbReference type="EMBL" id="JAVDTF010000005">
    <property type="protein sequence ID" value="MDR6786066.1"/>
    <property type="molecule type" value="Genomic_DNA"/>
</dbReference>
<evidence type="ECO:0000313" key="2">
    <source>
        <dbReference type="Proteomes" id="UP001246858"/>
    </source>
</evidence>
<keyword evidence="2" id="KW-1185">Reference proteome</keyword>